<name>A0ACC1LWX7_9FUNG</name>
<protein>
    <submittedName>
        <fullName evidence="1">Uncharacterized protein</fullName>
    </submittedName>
</protein>
<evidence type="ECO:0000313" key="2">
    <source>
        <dbReference type="Proteomes" id="UP001139981"/>
    </source>
</evidence>
<comment type="caution">
    <text evidence="1">The sequence shown here is derived from an EMBL/GenBank/DDBJ whole genome shotgun (WGS) entry which is preliminary data.</text>
</comment>
<organism evidence="1 2">
    <name type="scientific">Coemansia aciculifera</name>
    <dbReference type="NCBI Taxonomy" id="417176"/>
    <lineage>
        <taxon>Eukaryota</taxon>
        <taxon>Fungi</taxon>
        <taxon>Fungi incertae sedis</taxon>
        <taxon>Zoopagomycota</taxon>
        <taxon>Kickxellomycotina</taxon>
        <taxon>Kickxellomycetes</taxon>
        <taxon>Kickxellales</taxon>
        <taxon>Kickxellaceae</taxon>
        <taxon>Coemansia</taxon>
    </lineage>
</organism>
<gene>
    <name evidence="1" type="ORF">IWW38_005046</name>
</gene>
<evidence type="ECO:0000313" key="1">
    <source>
        <dbReference type="EMBL" id="KAJ2887881.1"/>
    </source>
</evidence>
<proteinExistence type="predicted"/>
<accession>A0ACC1LWX7</accession>
<dbReference type="EMBL" id="JANBVB010002132">
    <property type="protein sequence ID" value="KAJ2887881.1"/>
    <property type="molecule type" value="Genomic_DNA"/>
</dbReference>
<keyword evidence="2" id="KW-1185">Reference proteome</keyword>
<dbReference type="Proteomes" id="UP001139981">
    <property type="component" value="Unassembled WGS sequence"/>
</dbReference>
<feature type="non-terminal residue" evidence="1">
    <location>
        <position position="121"/>
    </location>
</feature>
<reference evidence="1" key="1">
    <citation type="submission" date="2022-07" db="EMBL/GenBank/DDBJ databases">
        <title>Phylogenomic reconstructions and comparative analyses of Kickxellomycotina fungi.</title>
        <authorList>
            <person name="Reynolds N.K."/>
            <person name="Stajich J.E."/>
            <person name="Barry K."/>
            <person name="Grigoriev I.V."/>
            <person name="Crous P."/>
            <person name="Smith M.E."/>
        </authorList>
    </citation>
    <scope>NUCLEOTIDE SEQUENCE</scope>
    <source>
        <strain evidence="1">CBS 190363</strain>
    </source>
</reference>
<sequence length="121" mass="12976">MSMEAGAVTAGVSSTSGDAHASEMQMRNQALSATSGERKSEDEANNEGGNGNNTTDGLRITFLMVSTEKCTRAFTPEDTVLHAKEALINDWPNNFGSKPSTTLNLRILYLGHILEDSATLR</sequence>